<comment type="subcellular location">
    <subcellularLocation>
        <location evidence="1">Cell membrane</location>
        <topology evidence="1">Multi-pass membrane protein</topology>
    </subcellularLocation>
</comment>
<keyword evidence="3" id="KW-0328">Glycosyltransferase</keyword>
<dbReference type="AlphaFoldDB" id="A0A0G0IR22"/>
<keyword evidence="2" id="KW-1003">Cell membrane</keyword>
<dbReference type="Pfam" id="PF13231">
    <property type="entry name" value="PMT_2"/>
    <property type="match status" value="1"/>
</dbReference>
<evidence type="ECO:0000256" key="4">
    <source>
        <dbReference type="ARBA" id="ARBA00022679"/>
    </source>
</evidence>
<evidence type="ECO:0000256" key="1">
    <source>
        <dbReference type="ARBA" id="ARBA00004651"/>
    </source>
</evidence>
<accession>A0A0G0IR22</accession>
<organism evidence="10 11">
    <name type="scientific">Berkelbacteria bacterium GW2011_GWA1_36_9</name>
    <dbReference type="NCBI Taxonomy" id="1618331"/>
    <lineage>
        <taxon>Bacteria</taxon>
        <taxon>Candidatus Berkelbacteria</taxon>
    </lineage>
</organism>
<evidence type="ECO:0000256" key="3">
    <source>
        <dbReference type="ARBA" id="ARBA00022676"/>
    </source>
</evidence>
<evidence type="ECO:0000256" key="7">
    <source>
        <dbReference type="ARBA" id="ARBA00023136"/>
    </source>
</evidence>
<keyword evidence="5 8" id="KW-0812">Transmembrane</keyword>
<dbReference type="InterPro" id="IPR050297">
    <property type="entry name" value="LipidA_mod_glycosyltrf_83"/>
</dbReference>
<keyword evidence="7 8" id="KW-0472">Membrane</keyword>
<feature type="transmembrane region" description="Helical" evidence="8">
    <location>
        <begin position="188"/>
        <end position="204"/>
    </location>
</feature>
<dbReference type="PANTHER" id="PTHR33908:SF11">
    <property type="entry name" value="MEMBRANE PROTEIN"/>
    <property type="match status" value="1"/>
</dbReference>
<feature type="transmembrane region" description="Helical" evidence="8">
    <location>
        <begin position="255"/>
        <end position="272"/>
    </location>
</feature>
<keyword evidence="4" id="KW-0808">Transferase</keyword>
<feature type="domain" description="Glycosyltransferase RgtA/B/C/D-like" evidence="9">
    <location>
        <begin position="72"/>
        <end position="231"/>
    </location>
</feature>
<gene>
    <name evidence="10" type="ORF">US31_C0004G0043</name>
</gene>
<feature type="transmembrane region" description="Helical" evidence="8">
    <location>
        <begin position="308"/>
        <end position="327"/>
    </location>
</feature>
<reference evidence="10 11" key="1">
    <citation type="journal article" date="2015" name="Nature">
        <title>rRNA introns, odd ribosomes, and small enigmatic genomes across a large radiation of phyla.</title>
        <authorList>
            <person name="Brown C.T."/>
            <person name="Hug L.A."/>
            <person name="Thomas B.C."/>
            <person name="Sharon I."/>
            <person name="Castelle C.J."/>
            <person name="Singh A."/>
            <person name="Wilkins M.J."/>
            <person name="Williams K.H."/>
            <person name="Banfield J.F."/>
        </authorList>
    </citation>
    <scope>NUCLEOTIDE SEQUENCE [LARGE SCALE GENOMIC DNA]</scope>
</reference>
<proteinExistence type="predicted"/>
<dbReference type="Proteomes" id="UP000034508">
    <property type="component" value="Unassembled WGS sequence"/>
</dbReference>
<evidence type="ECO:0000259" key="9">
    <source>
        <dbReference type="Pfam" id="PF13231"/>
    </source>
</evidence>
<feature type="transmembrane region" description="Helical" evidence="8">
    <location>
        <begin position="7"/>
        <end position="26"/>
    </location>
</feature>
<feature type="transmembrane region" description="Helical" evidence="8">
    <location>
        <begin position="117"/>
        <end position="134"/>
    </location>
</feature>
<evidence type="ECO:0000313" key="11">
    <source>
        <dbReference type="Proteomes" id="UP000034508"/>
    </source>
</evidence>
<dbReference type="EMBL" id="LBSM01000004">
    <property type="protein sequence ID" value="KKQ18481.1"/>
    <property type="molecule type" value="Genomic_DNA"/>
</dbReference>
<feature type="transmembrane region" description="Helical" evidence="8">
    <location>
        <begin position="140"/>
        <end position="158"/>
    </location>
</feature>
<evidence type="ECO:0000256" key="6">
    <source>
        <dbReference type="ARBA" id="ARBA00022989"/>
    </source>
</evidence>
<dbReference type="InterPro" id="IPR038731">
    <property type="entry name" value="RgtA/B/C-like"/>
</dbReference>
<feature type="transmembrane region" description="Helical" evidence="8">
    <location>
        <begin position="165"/>
        <end position="182"/>
    </location>
</feature>
<feature type="transmembrane region" description="Helical" evidence="8">
    <location>
        <begin position="336"/>
        <end position="355"/>
    </location>
</feature>
<evidence type="ECO:0000256" key="5">
    <source>
        <dbReference type="ARBA" id="ARBA00022692"/>
    </source>
</evidence>
<evidence type="ECO:0000256" key="8">
    <source>
        <dbReference type="SAM" id="Phobius"/>
    </source>
</evidence>
<dbReference type="GO" id="GO:0009103">
    <property type="term" value="P:lipopolysaccharide biosynthetic process"/>
    <property type="evidence" value="ECO:0007669"/>
    <property type="project" value="UniProtKB-ARBA"/>
</dbReference>
<name>A0A0G0IR22_9BACT</name>
<evidence type="ECO:0000313" key="10">
    <source>
        <dbReference type="EMBL" id="KKQ18481.1"/>
    </source>
</evidence>
<dbReference type="PANTHER" id="PTHR33908">
    <property type="entry name" value="MANNOSYLTRANSFERASE YKCB-RELATED"/>
    <property type="match status" value="1"/>
</dbReference>
<keyword evidence="6 8" id="KW-1133">Transmembrane helix</keyword>
<feature type="transmembrane region" description="Helical" evidence="8">
    <location>
        <begin position="216"/>
        <end position="235"/>
    </location>
</feature>
<feature type="transmembrane region" description="Helical" evidence="8">
    <location>
        <begin position="361"/>
        <end position="379"/>
    </location>
</feature>
<comment type="caution">
    <text evidence="10">The sequence shown here is derived from an EMBL/GenBank/DDBJ whole genome shotgun (WGS) entry which is preliminary data.</text>
</comment>
<feature type="transmembrane region" description="Helical" evidence="8">
    <location>
        <begin position="284"/>
        <end position="302"/>
    </location>
</feature>
<dbReference type="GO" id="GO:0016763">
    <property type="term" value="F:pentosyltransferase activity"/>
    <property type="evidence" value="ECO:0007669"/>
    <property type="project" value="TreeGrafter"/>
</dbReference>
<evidence type="ECO:0000256" key="2">
    <source>
        <dbReference type="ARBA" id="ARBA00022475"/>
    </source>
</evidence>
<dbReference type="GO" id="GO:0005886">
    <property type="term" value="C:plasma membrane"/>
    <property type="evidence" value="ECO:0007669"/>
    <property type="project" value="UniProtKB-SubCell"/>
</dbReference>
<protein>
    <recommendedName>
        <fullName evidence="9">Glycosyltransferase RgtA/B/C/D-like domain-containing protein</fullName>
    </recommendedName>
</protein>
<sequence>MGKHKIKLILVFLIILLLWIFFNFRLTDVPPGMNGDEASIGYNAILLSRTLRDENKRLLPTFVLTGQDWKQPVTIYSTAILFKIFGPSYTILRGTSTLFVIISAFLLFLFIKEILNFKIAIFGTITFLLIPAIMIQSHLALENVALLPFVVFWVWMVYKYENAKILRYLFFSGISLGISFYSYNGMRLIMPVLALLTIFYIFYLNKFKLHSSFAPIKFFILGIAPFILILPILMTKYPGAIFANNQTSISTYQDFLMPYIASFDLSFLFITGDTTVYHSTSKHGVYLLATLPLFILGIFAALHKRKPILIFILAAFFLSPFLFGLVGSPIHRGSRLLAMTPLYAIIAVLGFAKIFELKNKHLIRILLASVVLLVTINYADFLRVYWFEYPETVKQQFSPPFHTLFNELKKTSEQKGLKPSIETGIYLEGAYATKFLKEVYFPGGLKFNDLKAEILDDEIVLVRVADANTLAGKGFEILGAGETPFNLVVKRLSN</sequence>
<feature type="transmembrane region" description="Helical" evidence="8">
    <location>
        <begin position="91"/>
        <end position="110"/>
    </location>
</feature>